<keyword evidence="1" id="KW-0812">Transmembrane</keyword>
<keyword evidence="1" id="KW-0472">Membrane</keyword>
<keyword evidence="3" id="KW-0255">Endonuclease</keyword>
<feature type="transmembrane region" description="Helical" evidence="1">
    <location>
        <begin position="45"/>
        <end position="65"/>
    </location>
</feature>
<gene>
    <name evidence="3" type="ORF">SAMN06295987_102567</name>
</gene>
<keyword evidence="3" id="KW-0269">Exonuclease</keyword>
<name>A0A1U6HJG3_9SPHN</name>
<dbReference type="SUPFAM" id="SSF56219">
    <property type="entry name" value="DNase I-like"/>
    <property type="match status" value="1"/>
</dbReference>
<evidence type="ECO:0000256" key="1">
    <source>
        <dbReference type="SAM" id="Phobius"/>
    </source>
</evidence>
<keyword evidence="3" id="KW-0378">Hydrolase</keyword>
<evidence type="ECO:0000313" key="4">
    <source>
        <dbReference type="Proteomes" id="UP000190989"/>
    </source>
</evidence>
<protein>
    <submittedName>
        <fullName evidence="3">Uncharacterized conserved protein YafD, endonuclease/exonuclease/phosphatase (EEP) superfamily</fullName>
    </submittedName>
</protein>
<sequence length="327" mass="36096">MDGKSRSTRRSCWYCLGQCLLAIILLLLILARFGNAHPALDLINLLAAPLGGISLLLVAVLAMWARSWTGRGALAFCCLPALGLFWPDLTRSPACSPSGARLRIAWMNTHKPKEPDRIAAWLDAESPQVVGVAELPRYLPLHGMLEKRYPHWQSCLDNGRCSTALFSSIEPAGMEALTHGDPFNRKSLPAARMDLPFKGLSDHAGRAGDLQVFAVHLSRPLPLGRQAHELQQLGKALTVPASSVIIGDFNLSPRMRLLADYAARNGMSLTRTDRPTWPLTYEGHRYPGFWQIDHLLVGRDWKVEAIRTSPDLGSDHRGFVADLCQVD</sequence>
<feature type="domain" description="Endonuclease/exonuclease/phosphatase" evidence="2">
    <location>
        <begin position="112"/>
        <end position="316"/>
    </location>
</feature>
<keyword evidence="1" id="KW-1133">Transmembrane helix</keyword>
<dbReference type="EMBL" id="FVZE01000002">
    <property type="protein sequence ID" value="SLJ95902.1"/>
    <property type="molecule type" value="Genomic_DNA"/>
</dbReference>
<dbReference type="RefSeq" id="WP_176167990.1">
    <property type="nucleotide sequence ID" value="NZ_FVZE01000002.1"/>
</dbReference>
<organism evidence="3 4">
    <name type="scientific">Novosphingobium mathurense</name>
    <dbReference type="NCBI Taxonomy" id="428990"/>
    <lineage>
        <taxon>Bacteria</taxon>
        <taxon>Pseudomonadati</taxon>
        <taxon>Pseudomonadota</taxon>
        <taxon>Alphaproteobacteria</taxon>
        <taxon>Sphingomonadales</taxon>
        <taxon>Sphingomonadaceae</taxon>
        <taxon>Novosphingobium</taxon>
    </lineage>
</organism>
<keyword evidence="4" id="KW-1185">Reference proteome</keyword>
<dbReference type="InterPro" id="IPR036691">
    <property type="entry name" value="Endo/exonu/phosph_ase_sf"/>
</dbReference>
<evidence type="ECO:0000259" key="2">
    <source>
        <dbReference type="Pfam" id="PF03372"/>
    </source>
</evidence>
<dbReference type="GO" id="GO:0004527">
    <property type="term" value="F:exonuclease activity"/>
    <property type="evidence" value="ECO:0007669"/>
    <property type="project" value="UniProtKB-KW"/>
</dbReference>
<dbReference type="GO" id="GO:0004519">
    <property type="term" value="F:endonuclease activity"/>
    <property type="evidence" value="ECO:0007669"/>
    <property type="project" value="UniProtKB-KW"/>
</dbReference>
<dbReference type="Pfam" id="PF03372">
    <property type="entry name" value="Exo_endo_phos"/>
    <property type="match status" value="1"/>
</dbReference>
<feature type="transmembrane region" description="Helical" evidence="1">
    <location>
        <begin position="72"/>
        <end position="89"/>
    </location>
</feature>
<dbReference type="AlphaFoldDB" id="A0A1U6HJG3"/>
<feature type="transmembrane region" description="Helical" evidence="1">
    <location>
        <begin position="12"/>
        <end position="33"/>
    </location>
</feature>
<reference evidence="4" key="1">
    <citation type="submission" date="2017-02" db="EMBL/GenBank/DDBJ databases">
        <authorList>
            <person name="Varghese N."/>
            <person name="Submissions S."/>
        </authorList>
    </citation>
    <scope>NUCLEOTIDE SEQUENCE [LARGE SCALE GENOMIC DNA]</scope>
    <source>
        <strain evidence="4">SM117</strain>
    </source>
</reference>
<evidence type="ECO:0000313" key="3">
    <source>
        <dbReference type="EMBL" id="SLJ95902.1"/>
    </source>
</evidence>
<accession>A0A1U6HJG3</accession>
<dbReference type="InterPro" id="IPR005135">
    <property type="entry name" value="Endo/exonuclease/phosphatase"/>
</dbReference>
<dbReference type="Proteomes" id="UP000190989">
    <property type="component" value="Unassembled WGS sequence"/>
</dbReference>
<dbReference type="Gene3D" id="3.60.10.10">
    <property type="entry name" value="Endonuclease/exonuclease/phosphatase"/>
    <property type="match status" value="1"/>
</dbReference>
<keyword evidence="3" id="KW-0540">Nuclease</keyword>
<proteinExistence type="predicted"/>